<reference evidence="1" key="1">
    <citation type="journal article" date="2024" name="Genome Announc.">
        <title>Genome sequence of H905.</title>
        <authorList>
            <person name="Whistler C."/>
            <person name="Calawa J."/>
        </authorList>
    </citation>
    <scope>NUCLEOTIDE SEQUENCE</scope>
</reference>
<name>A0AB39C9R2_9VIRU</name>
<protein>
    <submittedName>
        <fullName evidence="1">Uncharacterized protein</fullName>
    </submittedName>
</protein>
<gene>
    <name evidence="1" type="ORF">H905_00017</name>
</gene>
<sequence>MKKLQQEAIRKCDQVLNILAVAENLTESGDNVLDEIRAANLLNKGLILEIKSLLDVA</sequence>
<organism evidence="1">
    <name type="scientific">Aliivibrio phage vB_Alvi_H905</name>
    <dbReference type="NCBI Taxonomy" id="3234039"/>
    <lineage>
        <taxon>Viruses</taxon>
    </lineage>
</organism>
<accession>A0AB39C9R2</accession>
<proteinExistence type="predicted"/>
<dbReference type="EMBL" id="PP986400">
    <property type="protein sequence ID" value="XDJ03435.1"/>
    <property type="molecule type" value="Genomic_DNA"/>
</dbReference>
<reference evidence="1" key="2">
    <citation type="submission" date="2024-07" db="EMBL/GenBank/DDBJ databases">
        <authorList>
            <person name="Foxall R."/>
        </authorList>
    </citation>
    <scope>NUCLEOTIDE SEQUENCE</scope>
</reference>
<evidence type="ECO:0000313" key="1">
    <source>
        <dbReference type="EMBL" id="XDJ03435.1"/>
    </source>
</evidence>